<protein>
    <recommendedName>
        <fullName evidence="15">Cytochrome oxidase assembly protein</fullName>
    </recommendedName>
</protein>
<dbReference type="GO" id="GO:0016020">
    <property type="term" value="C:membrane"/>
    <property type="evidence" value="ECO:0007669"/>
    <property type="project" value="UniProtKB-SubCell"/>
</dbReference>
<evidence type="ECO:0000256" key="9">
    <source>
        <dbReference type="ARBA" id="ARBA00023136"/>
    </source>
</evidence>
<evidence type="ECO:0000256" key="11">
    <source>
        <dbReference type="ARBA" id="ARBA00048044"/>
    </source>
</evidence>
<organism evidence="13 14">
    <name type="scientific">Candidatus Glassbacteria bacterium RIFCSPLOWO2_12_FULL_58_11</name>
    <dbReference type="NCBI Taxonomy" id="1817867"/>
    <lineage>
        <taxon>Bacteria</taxon>
        <taxon>Candidatus Glassiibacteriota</taxon>
    </lineage>
</organism>
<evidence type="ECO:0000256" key="6">
    <source>
        <dbReference type="ARBA" id="ARBA00023002"/>
    </source>
</evidence>
<keyword evidence="4" id="KW-0479">Metal-binding</keyword>
<dbReference type="GO" id="GO:0046872">
    <property type="term" value="F:metal ion binding"/>
    <property type="evidence" value="ECO:0007669"/>
    <property type="project" value="UniProtKB-KW"/>
</dbReference>
<feature type="transmembrane region" description="Helical" evidence="12">
    <location>
        <begin position="211"/>
        <end position="234"/>
    </location>
</feature>
<keyword evidence="8" id="KW-0350">Heme biosynthesis</keyword>
<evidence type="ECO:0000256" key="8">
    <source>
        <dbReference type="ARBA" id="ARBA00023133"/>
    </source>
</evidence>
<keyword evidence="3 12" id="KW-0812">Transmembrane</keyword>
<dbReference type="AlphaFoldDB" id="A0A1F5YTV6"/>
<sequence length="369" mass="40670">MAENRNDQPAVAGSAGNGGAIDRKLGRWFIILSQFVFLLVIVGGAVRLSGSGLSIPEWPLINGSLLPPLSEQSWEAVYKTYHREIIGVEVQGLEANPETGAIPAGQFKVMFWTEYCHRFVAALFGLLFLWVFIKVLRDTEARKKYGLLMVFALCLLLTQAILGGMVVKYDLPAALVTVHLGVAFIFFAILFWTGLAILYPGSLQSNPKNRTFTRTGLVAGVVVFTQVLTGGMVAGTQAGFHLNTWPLIGDYLIPPLNLLWSAAYKPGLANLLYNKLLLQFIHRWWAFAAAGLVIYLVVLSLRIRVGERARLGLRSLAALIVLQLILGVLTLLLQVPAILAVTHLATAMLLFELLILVTHEFRYHEIQPV</sequence>
<evidence type="ECO:0000256" key="3">
    <source>
        <dbReference type="ARBA" id="ARBA00022692"/>
    </source>
</evidence>
<evidence type="ECO:0000256" key="10">
    <source>
        <dbReference type="ARBA" id="ARBA00044501"/>
    </source>
</evidence>
<evidence type="ECO:0000256" key="1">
    <source>
        <dbReference type="ARBA" id="ARBA00001970"/>
    </source>
</evidence>
<name>A0A1F5YTV6_9BACT</name>
<evidence type="ECO:0000313" key="14">
    <source>
        <dbReference type="Proteomes" id="UP000179129"/>
    </source>
</evidence>
<dbReference type="GO" id="GO:0016653">
    <property type="term" value="F:oxidoreductase activity, acting on NAD(P)H, heme protein as acceptor"/>
    <property type="evidence" value="ECO:0007669"/>
    <property type="project" value="TreeGrafter"/>
</dbReference>
<feature type="transmembrane region" description="Helical" evidence="12">
    <location>
        <begin position="28"/>
        <end position="48"/>
    </location>
</feature>
<evidence type="ECO:0000256" key="4">
    <source>
        <dbReference type="ARBA" id="ARBA00022723"/>
    </source>
</evidence>
<evidence type="ECO:0000256" key="12">
    <source>
        <dbReference type="SAM" id="Phobius"/>
    </source>
</evidence>
<keyword evidence="6" id="KW-0560">Oxidoreductase</keyword>
<evidence type="ECO:0000256" key="5">
    <source>
        <dbReference type="ARBA" id="ARBA00022989"/>
    </source>
</evidence>
<feature type="transmembrane region" description="Helical" evidence="12">
    <location>
        <begin position="284"/>
        <end position="301"/>
    </location>
</feature>
<dbReference type="GO" id="GO:0006784">
    <property type="term" value="P:heme A biosynthetic process"/>
    <property type="evidence" value="ECO:0007669"/>
    <property type="project" value="InterPro"/>
</dbReference>
<dbReference type="PANTHER" id="PTHR23289">
    <property type="entry name" value="CYTOCHROME C OXIDASE ASSEMBLY PROTEIN COX15"/>
    <property type="match status" value="1"/>
</dbReference>
<feature type="transmembrane region" description="Helical" evidence="12">
    <location>
        <begin position="313"/>
        <end position="332"/>
    </location>
</feature>
<reference evidence="13 14" key="1">
    <citation type="journal article" date="2016" name="Nat. Commun.">
        <title>Thousands of microbial genomes shed light on interconnected biogeochemical processes in an aquifer system.</title>
        <authorList>
            <person name="Anantharaman K."/>
            <person name="Brown C.T."/>
            <person name="Hug L.A."/>
            <person name="Sharon I."/>
            <person name="Castelle C.J."/>
            <person name="Probst A.J."/>
            <person name="Thomas B.C."/>
            <person name="Singh A."/>
            <person name="Wilkins M.J."/>
            <person name="Karaoz U."/>
            <person name="Brodie E.L."/>
            <person name="Williams K.H."/>
            <person name="Hubbard S.S."/>
            <person name="Banfield J.F."/>
        </authorList>
    </citation>
    <scope>NUCLEOTIDE SEQUENCE [LARGE SCALE GENOMIC DNA]</scope>
</reference>
<dbReference type="EMBL" id="MFIX01000140">
    <property type="protein sequence ID" value="OGG03516.1"/>
    <property type="molecule type" value="Genomic_DNA"/>
</dbReference>
<proteinExistence type="predicted"/>
<evidence type="ECO:0000256" key="7">
    <source>
        <dbReference type="ARBA" id="ARBA00023004"/>
    </source>
</evidence>
<dbReference type="GO" id="GO:0120547">
    <property type="term" value="F:heme A synthase activity"/>
    <property type="evidence" value="ECO:0007669"/>
    <property type="project" value="UniProtKB-EC"/>
</dbReference>
<evidence type="ECO:0000256" key="2">
    <source>
        <dbReference type="ARBA" id="ARBA00004141"/>
    </source>
</evidence>
<accession>A0A1F5YTV6</accession>
<feature type="transmembrane region" description="Helical" evidence="12">
    <location>
        <begin position="173"/>
        <end position="199"/>
    </location>
</feature>
<gene>
    <name evidence="13" type="ORF">A3F83_09170</name>
</gene>
<comment type="cofactor">
    <cofactor evidence="1">
        <name>heme b</name>
        <dbReference type="ChEBI" id="CHEBI:60344"/>
    </cofactor>
</comment>
<feature type="transmembrane region" description="Helical" evidence="12">
    <location>
        <begin position="115"/>
        <end position="133"/>
    </location>
</feature>
<evidence type="ECO:0008006" key="15">
    <source>
        <dbReference type="Google" id="ProtNLM"/>
    </source>
</evidence>
<dbReference type="InterPro" id="IPR003780">
    <property type="entry name" value="COX15/CtaA_fam"/>
</dbReference>
<keyword evidence="5 12" id="KW-1133">Transmembrane helix</keyword>
<comment type="pathway">
    <text evidence="10">Porphyrin-containing compound metabolism; heme A biosynthesis; heme A from heme O: step 1/1.</text>
</comment>
<comment type="caution">
    <text evidence="13">The sequence shown here is derived from an EMBL/GenBank/DDBJ whole genome shotgun (WGS) entry which is preliminary data.</text>
</comment>
<feature type="transmembrane region" description="Helical" evidence="12">
    <location>
        <begin position="145"/>
        <end position="167"/>
    </location>
</feature>
<dbReference type="STRING" id="1817867.A3F83_09170"/>
<keyword evidence="7" id="KW-0408">Iron</keyword>
<dbReference type="InterPro" id="IPR023754">
    <property type="entry name" value="HemeA_Synthase_type2"/>
</dbReference>
<dbReference type="Pfam" id="PF02628">
    <property type="entry name" value="COX15-CtaA"/>
    <property type="match status" value="1"/>
</dbReference>
<dbReference type="PANTHER" id="PTHR23289:SF2">
    <property type="entry name" value="CYTOCHROME C OXIDASE ASSEMBLY PROTEIN COX15 HOMOLOG"/>
    <property type="match status" value="1"/>
</dbReference>
<comment type="catalytic activity">
    <reaction evidence="11">
        <text>Fe(II)-heme o + 2 A + H2O = Fe(II)-heme a + 2 AH2</text>
        <dbReference type="Rhea" id="RHEA:63388"/>
        <dbReference type="ChEBI" id="CHEBI:13193"/>
        <dbReference type="ChEBI" id="CHEBI:15377"/>
        <dbReference type="ChEBI" id="CHEBI:17499"/>
        <dbReference type="ChEBI" id="CHEBI:60530"/>
        <dbReference type="ChEBI" id="CHEBI:61715"/>
        <dbReference type="EC" id="1.17.99.9"/>
    </reaction>
    <physiologicalReaction direction="left-to-right" evidence="11">
        <dbReference type="Rhea" id="RHEA:63389"/>
    </physiologicalReaction>
</comment>
<comment type="subcellular location">
    <subcellularLocation>
        <location evidence="2">Membrane</location>
        <topology evidence="2">Multi-pass membrane protein</topology>
    </subcellularLocation>
</comment>
<dbReference type="Proteomes" id="UP000179129">
    <property type="component" value="Unassembled WGS sequence"/>
</dbReference>
<evidence type="ECO:0000313" key="13">
    <source>
        <dbReference type="EMBL" id="OGG03516.1"/>
    </source>
</evidence>
<keyword evidence="9 12" id="KW-0472">Membrane</keyword>
<feature type="transmembrane region" description="Helical" evidence="12">
    <location>
        <begin position="338"/>
        <end position="357"/>
    </location>
</feature>